<keyword evidence="1" id="KW-1133">Transmembrane helix</keyword>
<gene>
    <name evidence="3" type="ORF">ACFFRH_16320</name>
</gene>
<feature type="domain" description="FtsX extracellular" evidence="2">
    <location>
        <begin position="82"/>
        <end position="180"/>
    </location>
</feature>
<name>A0ABV5TD74_9ACTN</name>
<dbReference type="EMBL" id="JBHMBS010000006">
    <property type="protein sequence ID" value="MFB9677046.1"/>
    <property type="molecule type" value="Genomic_DNA"/>
</dbReference>
<dbReference type="Pfam" id="PF18075">
    <property type="entry name" value="FtsX_ECD"/>
    <property type="match status" value="1"/>
</dbReference>
<evidence type="ECO:0000256" key="1">
    <source>
        <dbReference type="SAM" id="Phobius"/>
    </source>
</evidence>
<sequence>MTDIENRLRDALSAASATAADVRPLVVPVRRSRAPLRISAVALAVAVTVFGVVRLSTSFTLSRENVVAMAMSGPEQSGYADVLVFLCKQDDAFPTCDHAMTEDEKAEIRRALETRPEVERIFFEDRRQVWEKFRSQNADDSMLLKELTVEDMPESFRALLKPGADSKAVARAMGELPGVSNALDTPCVLRKVSLRSLVEYVLPWSEPEQCSFPAFEVPKPG</sequence>
<keyword evidence="1" id="KW-0472">Membrane</keyword>
<accession>A0ABV5TD74</accession>
<evidence type="ECO:0000259" key="2">
    <source>
        <dbReference type="Pfam" id="PF18075"/>
    </source>
</evidence>
<proteinExistence type="predicted"/>
<dbReference type="Gene3D" id="3.30.70.3040">
    <property type="match status" value="1"/>
</dbReference>
<evidence type="ECO:0000313" key="4">
    <source>
        <dbReference type="Proteomes" id="UP001589610"/>
    </source>
</evidence>
<dbReference type="RefSeq" id="WP_344750100.1">
    <property type="nucleotide sequence ID" value="NZ_BAAAWW010000218.1"/>
</dbReference>
<comment type="caution">
    <text evidence="3">The sequence shown here is derived from an EMBL/GenBank/DDBJ whole genome shotgun (WGS) entry which is preliminary data.</text>
</comment>
<organism evidence="3 4">
    <name type="scientific">Streptosporangium vulgare</name>
    <dbReference type="NCBI Taxonomy" id="46190"/>
    <lineage>
        <taxon>Bacteria</taxon>
        <taxon>Bacillati</taxon>
        <taxon>Actinomycetota</taxon>
        <taxon>Actinomycetes</taxon>
        <taxon>Streptosporangiales</taxon>
        <taxon>Streptosporangiaceae</taxon>
        <taxon>Streptosporangium</taxon>
    </lineage>
</organism>
<keyword evidence="1" id="KW-0812">Transmembrane</keyword>
<evidence type="ECO:0000313" key="3">
    <source>
        <dbReference type="EMBL" id="MFB9677046.1"/>
    </source>
</evidence>
<feature type="transmembrane region" description="Helical" evidence="1">
    <location>
        <begin position="34"/>
        <end position="53"/>
    </location>
</feature>
<keyword evidence="4" id="KW-1185">Reference proteome</keyword>
<protein>
    <submittedName>
        <fullName evidence="3">Permease-like cell division protein FtsX</fullName>
    </submittedName>
</protein>
<dbReference type="Proteomes" id="UP001589610">
    <property type="component" value="Unassembled WGS sequence"/>
</dbReference>
<reference evidence="3 4" key="1">
    <citation type="submission" date="2024-09" db="EMBL/GenBank/DDBJ databases">
        <authorList>
            <person name="Sun Q."/>
            <person name="Mori K."/>
        </authorList>
    </citation>
    <scope>NUCLEOTIDE SEQUENCE [LARGE SCALE GENOMIC DNA]</scope>
    <source>
        <strain evidence="3 4">JCM 3028</strain>
    </source>
</reference>
<dbReference type="InterPro" id="IPR040690">
    <property type="entry name" value="FtsX_ECD"/>
</dbReference>